<organism evidence="1 2">
    <name type="scientific">Stenotrophomonas riyadhensis</name>
    <dbReference type="NCBI Taxonomy" id="2859893"/>
    <lineage>
        <taxon>Bacteria</taxon>
        <taxon>Pseudomonadati</taxon>
        <taxon>Pseudomonadota</taxon>
        <taxon>Gammaproteobacteria</taxon>
        <taxon>Lysobacterales</taxon>
        <taxon>Lysobacteraceae</taxon>
        <taxon>Stenotrophomonas</taxon>
    </lineage>
</organism>
<reference evidence="1 2" key="1">
    <citation type="submission" date="2021-07" db="EMBL/GenBank/DDBJ databases">
        <title>Clinical implication of Pseudomonas aeruginosa: further insight on the antimicrobial resistance.</title>
        <authorList>
            <person name="Macori G."/>
            <person name="Fanning S."/>
            <person name="Alqahtani A."/>
        </authorList>
    </citation>
    <scope>NUCLEOTIDE SEQUENCE [LARGE SCALE GENOMIC DNA]</scope>
    <source>
        <strain evidence="1 2">CFS3442</strain>
    </source>
</reference>
<comment type="caution">
    <text evidence="1">The sequence shown here is derived from an EMBL/GenBank/DDBJ whole genome shotgun (WGS) entry which is preliminary data.</text>
</comment>
<proteinExistence type="predicted"/>
<accession>A0ABT2XKQ4</accession>
<evidence type="ECO:0000313" key="1">
    <source>
        <dbReference type="EMBL" id="MCV0326518.1"/>
    </source>
</evidence>
<keyword evidence="2" id="KW-1185">Reference proteome</keyword>
<dbReference type="Proteomes" id="UP001208054">
    <property type="component" value="Unassembled WGS sequence"/>
</dbReference>
<name>A0ABT2XKQ4_9GAMM</name>
<dbReference type="EMBL" id="JAHWBK010000015">
    <property type="protein sequence ID" value="MCV0326518.1"/>
    <property type="molecule type" value="Genomic_DNA"/>
</dbReference>
<evidence type="ECO:0000313" key="2">
    <source>
        <dbReference type="Proteomes" id="UP001208054"/>
    </source>
</evidence>
<sequence>MIFAILRFDIGQRVETDFRGAYRQLLATLRRIPGNNEWFCGENTPKQKLIPFEDEDAVVERLRERADRMGSTSFSASVVNDNGTKRRPGLIEIDYIPAMGYMTVSLYRPDQLHANPSRLVAETLLSLLEGEPGTTFAFADIYDKVDGEFQFYKTKYATFPHRQCVGWMAYVRQAVSPQQLPLAADVLPAPGGSIVVSIDQAFDLSNKEHIQRANEVEMEMNDLGLLAVTDPTF</sequence>
<dbReference type="RefSeq" id="WP_197612534.1">
    <property type="nucleotide sequence ID" value="NZ_JAHWBK010000015.1"/>
</dbReference>
<gene>
    <name evidence="1" type="ORF">KYJ44_19570</name>
</gene>
<protein>
    <submittedName>
        <fullName evidence="1">Immunity 52 family protein</fullName>
    </submittedName>
</protein>